<feature type="region of interest" description="Disordered" evidence="1">
    <location>
        <begin position="1"/>
        <end position="22"/>
    </location>
</feature>
<dbReference type="InParanoid" id="A0A1X2H730"/>
<dbReference type="EMBL" id="MCGN01000007">
    <property type="protein sequence ID" value="ORY94373.1"/>
    <property type="molecule type" value="Genomic_DNA"/>
</dbReference>
<accession>A0A1X2H730</accession>
<protein>
    <submittedName>
        <fullName evidence="2">Uncharacterized protein</fullName>
    </submittedName>
</protein>
<evidence type="ECO:0000313" key="3">
    <source>
        <dbReference type="Proteomes" id="UP000242180"/>
    </source>
</evidence>
<dbReference type="Proteomes" id="UP000242180">
    <property type="component" value="Unassembled WGS sequence"/>
</dbReference>
<reference evidence="2 3" key="1">
    <citation type="submission" date="2016-07" db="EMBL/GenBank/DDBJ databases">
        <title>Pervasive Adenine N6-methylation of Active Genes in Fungi.</title>
        <authorList>
            <consortium name="DOE Joint Genome Institute"/>
            <person name="Mondo S.J."/>
            <person name="Dannebaum R.O."/>
            <person name="Kuo R.C."/>
            <person name="Labutti K."/>
            <person name="Haridas S."/>
            <person name="Kuo A."/>
            <person name="Salamov A."/>
            <person name="Ahrendt S.R."/>
            <person name="Lipzen A."/>
            <person name="Sullivan W."/>
            <person name="Andreopoulos W.B."/>
            <person name="Clum A."/>
            <person name="Lindquist E."/>
            <person name="Daum C."/>
            <person name="Ramamoorthy G.K."/>
            <person name="Gryganskyi A."/>
            <person name="Culley D."/>
            <person name="Magnuson J.K."/>
            <person name="James T.Y."/>
            <person name="O'Malley M.A."/>
            <person name="Stajich J.E."/>
            <person name="Spatafora J.W."/>
            <person name="Visel A."/>
            <person name="Grigoriev I.V."/>
        </authorList>
    </citation>
    <scope>NUCLEOTIDE SEQUENCE [LARGE SCALE GENOMIC DNA]</scope>
    <source>
        <strain evidence="2 3">NRRL 2496</strain>
    </source>
</reference>
<dbReference type="AlphaFoldDB" id="A0A1X2H730"/>
<evidence type="ECO:0000313" key="2">
    <source>
        <dbReference type="EMBL" id="ORY94373.1"/>
    </source>
</evidence>
<name>A0A1X2H730_SYNRA</name>
<keyword evidence="3" id="KW-1185">Reference proteome</keyword>
<evidence type="ECO:0000256" key="1">
    <source>
        <dbReference type="SAM" id="MobiDB-lite"/>
    </source>
</evidence>
<sequence>MRLRSILQRSTPDQHHISPPILVDPHQYQTQPVYRIKANGAHVLQQPRRARPTSVPSDVDLDDYEPTLEHISYPRPVWASTDYVSRHSEAKQRARSIEPLLIQRPCITTVETDLLRSWLAKKGNHDQQLQLLFEEISQLSMQQSESTQLHERLIQRHQKLQIQLHQKNLHIAKLKQKLGR</sequence>
<proteinExistence type="predicted"/>
<gene>
    <name evidence="2" type="ORF">BCR43DRAFT_493900</name>
</gene>
<organism evidence="2 3">
    <name type="scientific">Syncephalastrum racemosum</name>
    <name type="common">Filamentous fungus</name>
    <dbReference type="NCBI Taxonomy" id="13706"/>
    <lineage>
        <taxon>Eukaryota</taxon>
        <taxon>Fungi</taxon>
        <taxon>Fungi incertae sedis</taxon>
        <taxon>Mucoromycota</taxon>
        <taxon>Mucoromycotina</taxon>
        <taxon>Mucoromycetes</taxon>
        <taxon>Mucorales</taxon>
        <taxon>Syncephalastraceae</taxon>
        <taxon>Syncephalastrum</taxon>
    </lineage>
</organism>
<comment type="caution">
    <text evidence="2">The sequence shown here is derived from an EMBL/GenBank/DDBJ whole genome shotgun (WGS) entry which is preliminary data.</text>
</comment>